<proteinExistence type="predicted"/>
<dbReference type="OrthoDB" id="2576294at2759"/>
<gene>
    <name evidence="2" type="ORF">L198_00657</name>
</gene>
<reference evidence="2 3" key="1">
    <citation type="submission" date="2016-06" db="EMBL/GenBank/DDBJ databases">
        <title>Evolution of pathogenesis and genome organization in the Tremellales.</title>
        <authorList>
            <person name="Cuomo C."/>
            <person name="Litvintseva A."/>
            <person name="Heitman J."/>
            <person name="Chen Y."/>
            <person name="Sun S."/>
            <person name="Springer D."/>
            <person name="Dromer F."/>
            <person name="Young S."/>
            <person name="Zeng Q."/>
            <person name="Chapman S."/>
            <person name="Gujja S."/>
            <person name="Saif S."/>
            <person name="Birren B."/>
        </authorList>
    </citation>
    <scope>NUCLEOTIDE SEQUENCE [LARGE SCALE GENOMIC DNA]</scope>
    <source>
        <strain evidence="2 3">CBS 7118</strain>
    </source>
</reference>
<dbReference type="GeneID" id="30189870"/>
<comment type="caution">
    <text evidence="2">The sequence shown here is derived from an EMBL/GenBank/DDBJ whole genome shotgun (WGS) entry which is preliminary data.</text>
</comment>
<evidence type="ECO:0000313" key="3">
    <source>
        <dbReference type="Proteomes" id="UP000094819"/>
    </source>
</evidence>
<feature type="compositionally biased region" description="Low complexity" evidence="1">
    <location>
        <begin position="119"/>
        <end position="203"/>
    </location>
</feature>
<evidence type="ECO:0000256" key="1">
    <source>
        <dbReference type="SAM" id="MobiDB-lite"/>
    </source>
</evidence>
<sequence>MSSSSTSTTSSPSSSSPTLTKASVNFWNVDTFLSPSAPSASYVRSHFSRSNKSFFSSLQSCFSGESFDVEVPSDLGTALSEKSEAVVKEKASVGEGDTEAWYKKKADERKKVIKEWLKSGRSSRSSKSGSGESSASSGGESSAPSSSSSSKLSTSTPSSTPPTSSSSSREASPSSSRRSKNTTASKKPSSKPSTPSSSRSSSASRRRKATTTAANLKPPHPTLDAQTAKSLIETFKSSTDTKLEEPEWWDTWHALRGQYGYGKQGVTGEMDEKLRGMRKAGWDELTRR</sequence>
<evidence type="ECO:0000313" key="2">
    <source>
        <dbReference type="EMBL" id="ODO08918.1"/>
    </source>
</evidence>
<protein>
    <submittedName>
        <fullName evidence="2">Uncharacterized protein</fullName>
    </submittedName>
</protein>
<feature type="region of interest" description="Disordered" evidence="1">
    <location>
        <begin position="81"/>
        <end position="227"/>
    </location>
</feature>
<dbReference type="RefSeq" id="XP_019035773.1">
    <property type="nucleotide sequence ID" value="XM_019172831.1"/>
</dbReference>
<keyword evidence="3" id="KW-1185">Reference proteome</keyword>
<dbReference type="AlphaFoldDB" id="A0A1E3K6U5"/>
<dbReference type="Proteomes" id="UP000094819">
    <property type="component" value="Unassembled WGS sequence"/>
</dbReference>
<feature type="compositionally biased region" description="Low complexity" evidence="1">
    <location>
        <begin position="1"/>
        <end position="18"/>
    </location>
</feature>
<organism evidence="2 3">
    <name type="scientific">Cryptococcus wingfieldii CBS 7118</name>
    <dbReference type="NCBI Taxonomy" id="1295528"/>
    <lineage>
        <taxon>Eukaryota</taxon>
        <taxon>Fungi</taxon>
        <taxon>Dikarya</taxon>
        <taxon>Basidiomycota</taxon>
        <taxon>Agaricomycotina</taxon>
        <taxon>Tremellomycetes</taxon>
        <taxon>Tremellales</taxon>
        <taxon>Cryptococcaceae</taxon>
        <taxon>Cryptococcus</taxon>
    </lineage>
</organism>
<feature type="compositionally biased region" description="Basic and acidic residues" evidence="1">
    <location>
        <begin position="100"/>
        <end position="118"/>
    </location>
</feature>
<dbReference type="EMBL" id="AWGH01000001">
    <property type="protein sequence ID" value="ODO08918.1"/>
    <property type="molecule type" value="Genomic_DNA"/>
</dbReference>
<feature type="compositionally biased region" description="Basic and acidic residues" evidence="1">
    <location>
        <begin position="81"/>
        <end position="92"/>
    </location>
</feature>
<name>A0A1E3K6U5_9TREE</name>
<accession>A0A1E3K6U5</accession>
<feature type="region of interest" description="Disordered" evidence="1">
    <location>
        <begin position="1"/>
        <end position="20"/>
    </location>
</feature>